<sequence length="97" mass="10985">MFGSYHQCFPVVGFLMKLESSMWAQKGLNDISPRLLFPLKVCVTPSCGEPRDKERQFEARVNHSAHLLSLMISPKRGYSVSNILAQTGHRNPWVPVD</sequence>
<accession>A0AAE1DD15</accession>
<comment type="caution">
    <text evidence="1">The sequence shown here is derived from an EMBL/GenBank/DDBJ whole genome shotgun (WGS) entry which is preliminary data.</text>
</comment>
<keyword evidence="2" id="KW-1185">Reference proteome</keyword>
<evidence type="ECO:0000313" key="1">
    <source>
        <dbReference type="EMBL" id="KAK3765947.1"/>
    </source>
</evidence>
<dbReference type="AlphaFoldDB" id="A0AAE1DD15"/>
<organism evidence="1 2">
    <name type="scientific">Elysia crispata</name>
    <name type="common">lettuce slug</name>
    <dbReference type="NCBI Taxonomy" id="231223"/>
    <lineage>
        <taxon>Eukaryota</taxon>
        <taxon>Metazoa</taxon>
        <taxon>Spiralia</taxon>
        <taxon>Lophotrochozoa</taxon>
        <taxon>Mollusca</taxon>
        <taxon>Gastropoda</taxon>
        <taxon>Heterobranchia</taxon>
        <taxon>Euthyneura</taxon>
        <taxon>Panpulmonata</taxon>
        <taxon>Sacoglossa</taxon>
        <taxon>Placobranchoidea</taxon>
        <taxon>Plakobranchidae</taxon>
        <taxon>Elysia</taxon>
    </lineage>
</organism>
<protein>
    <submittedName>
        <fullName evidence="1">Uncharacterized protein</fullName>
    </submittedName>
</protein>
<proteinExistence type="predicted"/>
<reference evidence="1" key="1">
    <citation type="journal article" date="2023" name="G3 (Bethesda)">
        <title>A reference genome for the long-term kleptoplast-retaining sea slug Elysia crispata morphotype clarki.</title>
        <authorList>
            <person name="Eastman K.E."/>
            <person name="Pendleton A.L."/>
            <person name="Shaikh M.A."/>
            <person name="Suttiyut T."/>
            <person name="Ogas R."/>
            <person name="Tomko P."/>
            <person name="Gavelis G."/>
            <person name="Widhalm J.R."/>
            <person name="Wisecaver J.H."/>
        </authorList>
    </citation>
    <scope>NUCLEOTIDE SEQUENCE</scope>
    <source>
        <strain evidence="1">ECLA1</strain>
    </source>
</reference>
<dbReference type="Proteomes" id="UP001283361">
    <property type="component" value="Unassembled WGS sequence"/>
</dbReference>
<evidence type="ECO:0000313" key="2">
    <source>
        <dbReference type="Proteomes" id="UP001283361"/>
    </source>
</evidence>
<dbReference type="EMBL" id="JAWDGP010004263">
    <property type="protein sequence ID" value="KAK3765947.1"/>
    <property type="molecule type" value="Genomic_DNA"/>
</dbReference>
<name>A0AAE1DD15_9GAST</name>
<gene>
    <name evidence="1" type="ORF">RRG08_002191</name>
</gene>